<sequence>MYPTAAELLPTWWRAIWVVLLLGVVLVLGRAAATASGPARWWHAAYVVMAVGMVVMYAANPMDTPGFNGPALIVFVIGLVGVVATAAMAVRARPPASWLVATVDMVTLAYIQIPADVRPVIICVLFACYLAVQVALRVTVAVRALRGAPQRSSRRLVDPGGHPASDDAAVETSARADAVVPIALAVLALGMLYMLSV</sequence>
<feature type="transmembrane region" description="Helical" evidence="1">
    <location>
        <begin position="41"/>
        <end position="59"/>
    </location>
</feature>
<feature type="transmembrane region" description="Helical" evidence="1">
    <location>
        <begin position="178"/>
        <end position="196"/>
    </location>
</feature>
<feature type="transmembrane region" description="Helical" evidence="1">
    <location>
        <begin position="12"/>
        <end position="29"/>
    </location>
</feature>
<reference evidence="2 3" key="1">
    <citation type="submission" date="2021-11" db="EMBL/GenBank/DDBJ databases">
        <title>Draft genome sequence of Actinomycetospora sp. SF1 isolated from the rhizosphere soil.</title>
        <authorList>
            <person name="Duangmal K."/>
            <person name="Chantavorakit T."/>
        </authorList>
    </citation>
    <scope>NUCLEOTIDE SEQUENCE [LARGE SCALE GENOMIC DNA]</scope>
    <source>
        <strain evidence="2 3">TBRC 5722</strain>
    </source>
</reference>
<gene>
    <name evidence="2" type="ORF">LQ327_10160</name>
</gene>
<evidence type="ECO:0000256" key="1">
    <source>
        <dbReference type="SAM" id="Phobius"/>
    </source>
</evidence>
<dbReference type="Proteomes" id="UP001199469">
    <property type="component" value="Unassembled WGS sequence"/>
</dbReference>
<organism evidence="2 3">
    <name type="scientific">Actinomycetospora endophytica</name>
    <dbReference type="NCBI Taxonomy" id="2291215"/>
    <lineage>
        <taxon>Bacteria</taxon>
        <taxon>Bacillati</taxon>
        <taxon>Actinomycetota</taxon>
        <taxon>Actinomycetes</taxon>
        <taxon>Pseudonocardiales</taxon>
        <taxon>Pseudonocardiaceae</taxon>
        <taxon>Actinomycetospora</taxon>
    </lineage>
</organism>
<dbReference type="RefSeq" id="WP_230732399.1">
    <property type="nucleotide sequence ID" value="NZ_JAJNDB010000001.1"/>
</dbReference>
<comment type="caution">
    <text evidence="2">The sequence shown here is derived from an EMBL/GenBank/DDBJ whole genome shotgun (WGS) entry which is preliminary data.</text>
</comment>
<name>A0ABS8P648_9PSEU</name>
<evidence type="ECO:0000313" key="2">
    <source>
        <dbReference type="EMBL" id="MCD2193740.1"/>
    </source>
</evidence>
<keyword evidence="1" id="KW-1133">Transmembrane helix</keyword>
<dbReference type="EMBL" id="JAJNDB010000001">
    <property type="protein sequence ID" value="MCD2193740.1"/>
    <property type="molecule type" value="Genomic_DNA"/>
</dbReference>
<evidence type="ECO:0000313" key="3">
    <source>
        <dbReference type="Proteomes" id="UP001199469"/>
    </source>
</evidence>
<feature type="transmembrane region" description="Helical" evidence="1">
    <location>
        <begin position="96"/>
        <end position="113"/>
    </location>
</feature>
<feature type="transmembrane region" description="Helical" evidence="1">
    <location>
        <begin position="119"/>
        <end position="145"/>
    </location>
</feature>
<accession>A0ABS8P648</accession>
<feature type="transmembrane region" description="Helical" evidence="1">
    <location>
        <begin position="71"/>
        <end position="89"/>
    </location>
</feature>
<keyword evidence="1" id="KW-0472">Membrane</keyword>
<evidence type="ECO:0008006" key="4">
    <source>
        <dbReference type="Google" id="ProtNLM"/>
    </source>
</evidence>
<protein>
    <recommendedName>
        <fullName evidence="4">Prepilin peptidase CpaA</fullName>
    </recommendedName>
</protein>
<keyword evidence="1" id="KW-0812">Transmembrane</keyword>
<proteinExistence type="predicted"/>
<keyword evidence="3" id="KW-1185">Reference proteome</keyword>